<dbReference type="NCBIfam" id="NF006829">
    <property type="entry name" value="PRK09352.1"/>
    <property type="match status" value="1"/>
</dbReference>
<sequence length="338" mass="35772">MRNAAITGWGMALPEQVLTNADLERMVDTSDEWIVTRTGIRERRIASPSETTLSLSLTAARQALDVAGISPLDLDLIVLATTTPDTFMPATASLLQRELGAFRAGAFDVVAACAGFIYAINVAAQFVRAGTSRTVLVVGADTLTRMIDFTDRGTCILFGDGAGAVVLQATEEPVGILSTVLGSDGRGACHLYVDGWGTGIVQDGNREALRRPYMKMNGSEVFRFSVRVIGEAAAAAVEQAGLSLADIDLLIPHQANIRIIDAAAKRLDLPRERIWANLDRYGNTSAASVPICIVEAVEAGALRPGMNVVLVGFGAGLSWGATVVRWGRDGVERVSGGE</sequence>
<dbReference type="HOGENOM" id="CLU_039592_3_1_0"/>
<evidence type="ECO:0000256" key="2">
    <source>
        <dbReference type="ARBA" id="ARBA00008642"/>
    </source>
</evidence>
<evidence type="ECO:0000256" key="9">
    <source>
        <dbReference type="ARBA" id="ARBA00023268"/>
    </source>
</evidence>
<dbReference type="InterPro" id="IPR016039">
    <property type="entry name" value="Thiolase-like"/>
</dbReference>
<evidence type="ECO:0000259" key="13">
    <source>
        <dbReference type="Pfam" id="PF08541"/>
    </source>
</evidence>
<evidence type="ECO:0000256" key="4">
    <source>
        <dbReference type="ARBA" id="ARBA00022516"/>
    </source>
</evidence>
<keyword evidence="7 12" id="KW-0443">Lipid metabolism</keyword>
<keyword evidence="10 12" id="KW-0012">Acyltransferase</keyword>
<dbReference type="GO" id="GO:0006633">
    <property type="term" value="P:fatty acid biosynthetic process"/>
    <property type="evidence" value="ECO:0007669"/>
    <property type="project" value="UniProtKB-UniRule"/>
</dbReference>
<dbReference type="RefSeq" id="WP_012870859.1">
    <property type="nucleotide sequence ID" value="NC_013523.1"/>
</dbReference>
<reference evidence="15 16" key="2">
    <citation type="journal article" date="2010" name="Stand. Genomic Sci.">
        <title>Complete genome sequence of Desulfohalobium retbaense type strain (HR(100)).</title>
        <authorList>
            <person name="Spring S."/>
            <person name="Nolan M."/>
            <person name="Lapidus A."/>
            <person name="Glavina Del Rio T."/>
            <person name="Copeland A."/>
            <person name="Tice H."/>
            <person name="Cheng J.F."/>
            <person name="Lucas S."/>
            <person name="Land M."/>
            <person name="Chen F."/>
            <person name="Bruce D."/>
            <person name="Goodwin L."/>
            <person name="Pitluck S."/>
            <person name="Ivanova N."/>
            <person name="Mavromatis K."/>
            <person name="Mikhailova N."/>
            <person name="Pati A."/>
            <person name="Chen A."/>
            <person name="Palaniappan K."/>
            <person name="Hauser L."/>
            <person name="Chang Y.J."/>
            <person name="Jeffries C.D."/>
            <person name="Munk C."/>
            <person name="Kiss H."/>
            <person name="Chain P."/>
            <person name="Han C."/>
            <person name="Brettin T."/>
            <person name="Detter J.C."/>
            <person name="Schuler E."/>
            <person name="Goker M."/>
            <person name="Rohde M."/>
            <person name="Bristow J."/>
            <person name="Eisen J.A."/>
            <person name="Markowitz V."/>
            <person name="Hugenholtz P."/>
            <person name="Kyrpides N.C."/>
            <person name="Klenk H.P."/>
        </authorList>
    </citation>
    <scope>NUCLEOTIDE SEQUENCE [LARGE SCALE GENOMIC DNA]</scope>
    <source>
        <strain evidence="16">ATCC 49802 / DSM 20745 / S 6022</strain>
    </source>
</reference>
<comment type="pathway">
    <text evidence="1 12">Lipid metabolism; fatty acid biosynthesis.</text>
</comment>
<evidence type="ECO:0000313" key="15">
    <source>
        <dbReference type="EMBL" id="ACZ37812.1"/>
    </source>
</evidence>
<name>D1C7H9_SPHTD</name>
<keyword evidence="9 12" id="KW-0511">Multifunctional enzyme</keyword>
<dbReference type="Gene3D" id="3.40.47.10">
    <property type="match status" value="1"/>
</dbReference>
<keyword evidence="4 12" id="KW-0444">Lipid biosynthesis</keyword>
<evidence type="ECO:0000256" key="8">
    <source>
        <dbReference type="ARBA" id="ARBA00023160"/>
    </source>
</evidence>
<dbReference type="InterPro" id="IPR013747">
    <property type="entry name" value="ACP_syn_III_C"/>
</dbReference>
<dbReference type="GO" id="GO:0005737">
    <property type="term" value="C:cytoplasm"/>
    <property type="evidence" value="ECO:0007669"/>
    <property type="project" value="UniProtKB-SubCell"/>
</dbReference>
<gene>
    <name evidence="12" type="primary">fabH</name>
    <name evidence="15" type="ordered locus">Sthe_0373</name>
</gene>
<feature type="active site" evidence="12">
    <location>
        <position position="253"/>
    </location>
</feature>
<dbReference type="Pfam" id="PF08545">
    <property type="entry name" value="ACP_syn_III"/>
    <property type="match status" value="1"/>
</dbReference>
<dbReference type="Pfam" id="PF08541">
    <property type="entry name" value="ACP_syn_III_C"/>
    <property type="match status" value="1"/>
</dbReference>
<dbReference type="SUPFAM" id="SSF53901">
    <property type="entry name" value="Thiolase-like"/>
    <property type="match status" value="1"/>
</dbReference>
<feature type="active site" evidence="12">
    <location>
        <position position="113"/>
    </location>
</feature>
<dbReference type="EC" id="2.3.1.180" evidence="3 12"/>
<dbReference type="InParanoid" id="D1C7H9"/>
<dbReference type="UniPathway" id="UPA00094"/>
<feature type="active site" evidence="12">
    <location>
        <position position="283"/>
    </location>
</feature>
<evidence type="ECO:0000256" key="7">
    <source>
        <dbReference type="ARBA" id="ARBA00023098"/>
    </source>
</evidence>
<organism evidence="15 16">
    <name type="scientific">Sphaerobacter thermophilus (strain ATCC 49802 / DSM 20745 / KCCM 41009 / NCIMB 13125 / S 6022)</name>
    <dbReference type="NCBI Taxonomy" id="479434"/>
    <lineage>
        <taxon>Bacteria</taxon>
        <taxon>Pseudomonadati</taxon>
        <taxon>Thermomicrobiota</taxon>
        <taxon>Thermomicrobia</taxon>
        <taxon>Sphaerobacterales</taxon>
        <taxon>Sphaerobacterineae</taxon>
        <taxon>Sphaerobacteraceae</taxon>
        <taxon>Sphaerobacter</taxon>
    </lineage>
</organism>
<dbReference type="EMBL" id="CP001823">
    <property type="protein sequence ID" value="ACZ37812.1"/>
    <property type="molecule type" value="Genomic_DNA"/>
</dbReference>
<evidence type="ECO:0000259" key="14">
    <source>
        <dbReference type="Pfam" id="PF08545"/>
    </source>
</evidence>
<evidence type="ECO:0000313" key="16">
    <source>
        <dbReference type="Proteomes" id="UP000002027"/>
    </source>
</evidence>
<proteinExistence type="inferred from homology"/>
<evidence type="ECO:0000256" key="12">
    <source>
        <dbReference type="HAMAP-Rule" id="MF_01815"/>
    </source>
</evidence>
<keyword evidence="12" id="KW-0963">Cytoplasm</keyword>
<comment type="subcellular location">
    <subcellularLocation>
        <location evidence="12">Cytoplasm</location>
    </subcellularLocation>
</comment>
<evidence type="ECO:0000256" key="3">
    <source>
        <dbReference type="ARBA" id="ARBA00012333"/>
    </source>
</evidence>
<protein>
    <recommendedName>
        <fullName evidence="3 12">Beta-ketoacyl-[acyl-carrier-protein] synthase III</fullName>
        <shortName evidence="12">Beta-ketoacyl-ACP synthase III</shortName>
        <shortName evidence="12">KAS III</shortName>
        <ecNumber evidence="3 12">2.3.1.180</ecNumber>
    </recommendedName>
    <alternativeName>
        <fullName evidence="12">3-oxoacyl-[acyl-carrier-protein] synthase 3</fullName>
    </alternativeName>
    <alternativeName>
        <fullName evidence="12">3-oxoacyl-[acyl-carrier-protein] synthase III</fullName>
    </alternativeName>
</protein>
<comment type="domain">
    <text evidence="12">The last Arg residue of the ACP-binding site is essential for the weak association between ACP/AcpP and FabH.</text>
</comment>
<dbReference type="FunFam" id="3.40.47.10:FF:000004">
    <property type="entry name" value="3-oxoacyl-[acyl-carrier-protein] synthase 3"/>
    <property type="match status" value="1"/>
</dbReference>
<dbReference type="GO" id="GO:0033818">
    <property type="term" value="F:beta-ketoacyl-acyl-carrier-protein synthase III activity"/>
    <property type="evidence" value="ECO:0007669"/>
    <property type="project" value="UniProtKB-UniRule"/>
</dbReference>
<feature type="domain" description="Beta-ketoacyl-[acyl-carrier-protein] synthase III C-terminal" evidence="13">
    <location>
        <begin position="238"/>
        <end position="326"/>
    </location>
</feature>
<comment type="catalytic activity">
    <reaction evidence="11">
        <text>malonyl-[ACP] + acetyl-CoA + H(+) = 3-oxobutanoyl-[ACP] + CO2 + CoA</text>
        <dbReference type="Rhea" id="RHEA:12080"/>
        <dbReference type="Rhea" id="RHEA-COMP:9623"/>
        <dbReference type="Rhea" id="RHEA-COMP:9625"/>
        <dbReference type="ChEBI" id="CHEBI:15378"/>
        <dbReference type="ChEBI" id="CHEBI:16526"/>
        <dbReference type="ChEBI" id="CHEBI:57287"/>
        <dbReference type="ChEBI" id="CHEBI:57288"/>
        <dbReference type="ChEBI" id="CHEBI:78449"/>
        <dbReference type="ChEBI" id="CHEBI:78450"/>
        <dbReference type="EC" id="2.3.1.180"/>
    </reaction>
    <physiologicalReaction direction="left-to-right" evidence="11">
        <dbReference type="Rhea" id="RHEA:12081"/>
    </physiologicalReaction>
</comment>
<dbReference type="PANTHER" id="PTHR43091">
    <property type="entry name" value="3-OXOACYL-[ACYL-CARRIER-PROTEIN] SYNTHASE"/>
    <property type="match status" value="1"/>
</dbReference>
<dbReference type="GO" id="GO:0004315">
    <property type="term" value="F:3-oxoacyl-[acyl-carrier-protein] synthase activity"/>
    <property type="evidence" value="ECO:0007669"/>
    <property type="project" value="InterPro"/>
</dbReference>
<comment type="function">
    <text evidence="12">Catalyzes the condensation reaction of fatty acid synthesis by the addition to an acyl acceptor of two carbons from malonyl-ACP. Catalyzes the first condensation reaction which initiates fatty acid synthesis and may therefore play a role in governing the total rate of fatty acid production. Possesses both acetoacetyl-ACP synthase and acetyl transacylase activities. Its substrate specificity determines the biosynthesis of branched-chain and/or straight-chain of fatty acids.</text>
</comment>
<evidence type="ECO:0000256" key="5">
    <source>
        <dbReference type="ARBA" id="ARBA00022679"/>
    </source>
</evidence>
<keyword evidence="16" id="KW-1185">Reference proteome</keyword>
<reference evidence="16" key="1">
    <citation type="submission" date="2009-11" db="EMBL/GenBank/DDBJ databases">
        <title>The complete chromosome 1 of Sphaerobacter thermophilus DSM 20745.</title>
        <authorList>
            <person name="Lucas S."/>
            <person name="Copeland A."/>
            <person name="Lapidus A."/>
            <person name="Glavina del Rio T."/>
            <person name="Dalin E."/>
            <person name="Tice H."/>
            <person name="Bruce D."/>
            <person name="Goodwin L."/>
            <person name="Pitluck S."/>
            <person name="Kyrpides N."/>
            <person name="Mavromatis K."/>
            <person name="Ivanova N."/>
            <person name="Mikhailova N."/>
            <person name="LaButti K.M."/>
            <person name="Clum A."/>
            <person name="Sun H.I."/>
            <person name="Brettin T."/>
            <person name="Detter J.C."/>
            <person name="Han C."/>
            <person name="Larimer F."/>
            <person name="Land M."/>
            <person name="Hauser L."/>
            <person name="Markowitz V."/>
            <person name="Cheng J.F."/>
            <person name="Hugenholtz P."/>
            <person name="Woyke T."/>
            <person name="Wu D."/>
            <person name="Steenblock K."/>
            <person name="Schneider S."/>
            <person name="Pukall R."/>
            <person name="Goeker M."/>
            <person name="Klenk H.P."/>
            <person name="Eisen J.A."/>
        </authorList>
    </citation>
    <scope>NUCLEOTIDE SEQUENCE [LARGE SCALE GENOMIC DNA]</scope>
    <source>
        <strain evidence="16">ATCC 49802 / DSM 20745 / S 6022</strain>
    </source>
</reference>
<evidence type="ECO:0000256" key="10">
    <source>
        <dbReference type="ARBA" id="ARBA00023315"/>
    </source>
</evidence>
<dbReference type="InterPro" id="IPR004655">
    <property type="entry name" value="FabH"/>
</dbReference>
<comment type="similarity">
    <text evidence="2 12">Belongs to the thiolase-like superfamily. FabH family.</text>
</comment>
<feature type="domain" description="Beta-ketoacyl-[acyl-carrier-protein] synthase III N-terminal" evidence="14">
    <location>
        <begin position="107"/>
        <end position="185"/>
    </location>
</feature>
<accession>D1C7H9</accession>
<dbReference type="KEGG" id="sti:Sthe_0373"/>
<dbReference type="AlphaFoldDB" id="D1C7H9"/>
<dbReference type="FunCoup" id="D1C7H9">
    <property type="interactions" value="420"/>
</dbReference>
<feature type="region of interest" description="ACP-binding" evidence="12">
    <location>
        <begin position="254"/>
        <end position="258"/>
    </location>
</feature>
<keyword evidence="5 12" id="KW-0808">Transferase</keyword>
<evidence type="ECO:0000256" key="6">
    <source>
        <dbReference type="ARBA" id="ARBA00022832"/>
    </source>
</evidence>
<dbReference type="eggNOG" id="COG0332">
    <property type="taxonomic scope" value="Bacteria"/>
</dbReference>
<dbReference type="HAMAP" id="MF_01815">
    <property type="entry name" value="FabH"/>
    <property type="match status" value="1"/>
</dbReference>
<dbReference type="STRING" id="479434.Sthe_0373"/>
<dbReference type="OrthoDB" id="9815506at2"/>
<evidence type="ECO:0000256" key="11">
    <source>
        <dbReference type="ARBA" id="ARBA00051096"/>
    </source>
</evidence>
<dbReference type="NCBIfam" id="TIGR00747">
    <property type="entry name" value="fabH"/>
    <property type="match status" value="1"/>
</dbReference>
<dbReference type="PANTHER" id="PTHR43091:SF1">
    <property type="entry name" value="BETA-KETOACYL-[ACYL-CARRIER-PROTEIN] SYNTHASE III, CHLOROPLASTIC"/>
    <property type="match status" value="1"/>
</dbReference>
<comment type="subunit">
    <text evidence="12">Homodimer.</text>
</comment>
<keyword evidence="8 12" id="KW-0275">Fatty acid biosynthesis</keyword>
<dbReference type="Proteomes" id="UP000002027">
    <property type="component" value="Chromosome 1"/>
</dbReference>
<dbReference type="InterPro" id="IPR013751">
    <property type="entry name" value="ACP_syn_III_N"/>
</dbReference>
<dbReference type="CDD" id="cd00830">
    <property type="entry name" value="KAS_III"/>
    <property type="match status" value="1"/>
</dbReference>
<evidence type="ECO:0000256" key="1">
    <source>
        <dbReference type="ARBA" id="ARBA00005194"/>
    </source>
</evidence>
<keyword evidence="6 12" id="KW-0276">Fatty acid metabolism</keyword>